<keyword evidence="2" id="KW-1185">Reference proteome</keyword>
<evidence type="ECO:0000313" key="1">
    <source>
        <dbReference type="EMBL" id="MBE9039373.1"/>
    </source>
</evidence>
<gene>
    <name evidence="1" type="ORF">IQ235_01000</name>
</gene>
<evidence type="ECO:0000313" key="2">
    <source>
        <dbReference type="Proteomes" id="UP000621799"/>
    </source>
</evidence>
<protein>
    <submittedName>
        <fullName evidence="1">Uncharacterized protein</fullName>
    </submittedName>
</protein>
<sequence>MTNLQIILQRRLSELQQMHTRHDYERWDIAKHYLCSIWSNLDLELQLGIQCGLYEEVKNLFFELRNILQWTGRIQERIYFAAWLKREAEPRNDIGIMYLAISSLVWSYTSSGCYQDLDKAYDQWKELAKSLIATDISLGFDIHGNNLKESLGASLYAELIMDTCENGLRVAIRRRELDKAWLKIHQGEQIIDLLFEREFISPRLQTRFKLTFQYHQGIICYLFDKYEESEHHFENVIKEANLIGWERVIKGAKSWLATLAMERAQYDRCEQILTDIILTDRVTSFSSILEKRYGCCYLIKANLCGIQGKKYERIACEQEARRLFAMCNLMLNST</sequence>
<reference evidence="1" key="1">
    <citation type="submission" date="2020-10" db="EMBL/GenBank/DDBJ databases">
        <authorList>
            <person name="Castelo-Branco R."/>
            <person name="Eusebio N."/>
            <person name="Adriana R."/>
            <person name="Vieira A."/>
            <person name="Brugerolle De Fraissinette N."/>
            <person name="Rezende De Castro R."/>
            <person name="Schneider M.P."/>
            <person name="Vasconcelos V."/>
            <person name="Leao P.N."/>
        </authorList>
    </citation>
    <scope>NUCLEOTIDE SEQUENCE</scope>
    <source>
        <strain evidence="1">LEGE 11467</strain>
    </source>
</reference>
<dbReference type="EMBL" id="JADEXN010000007">
    <property type="protein sequence ID" value="MBE9039373.1"/>
    <property type="molecule type" value="Genomic_DNA"/>
</dbReference>
<dbReference type="Proteomes" id="UP000621799">
    <property type="component" value="Unassembled WGS sequence"/>
</dbReference>
<comment type="caution">
    <text evidence="1">The sequence shown here is derived from an EMBL/GenBank/DDBJ whole genome shotgun (WGS) entry which is preliminary data.</text>
</comment>
<dbReference type="AlphaFoldDB" id="A0A928VWD5"/>
<organism evidence="1 2">
    <name type="scientific">Zarconia navalis LEGE 11467</name>
    <dbReference type="NCBI Taxonomy" id="1828826"/>
    <lineage>
        <taxon>Bacteria</taxon>
        <taxon>Bacillati</taxon>
        <taxon>Cyanobacteriota</taxon>
        <taxon>Cyanophyceae</taxon>
        <taxon>Oscillatoriophycideae</taxon>
        <taxon>Oscillatoriales</taxon>
        <taxon>Oscillatoriales incertae sedis</taxon>
        <taxon>Zarconia</taxon>
        <taxon>Zarconia navalis</taxon>
    </lineage>
</organism>
<proteinExistence type="predicted"/>
<name>A0A928VWD5_9CYAN</name>
<accession>A0A928VWD5</accession>
<dbReference type="RefSeq" id="WP_264319635.1">
    <property type="nucleotide sequence ID" value="NZ_JADEXN010000007.1"/>
</dbReference>